<protein>
    <submittedName>
        <fullName evidence="2">Haloacid dehalogenase</fullName>
    </submittedName>
</protein>
<dbReference type="SUPFAM" id="SSF56784">
    <property type="entry name" value="HAD-like"/>
    <property type="match status" value="1"/>
</dbReference>
<dbReference type="InterPro" id="IPR023214">
    <property type="entry name" value="HAD_sf"/>
</dbReference>
<accession>A0ABN5PS75</accession>
<name>A0ABN5PS75_9ACTO</name>
<sequence length="378" mass="39070">MKASVLVTNDRSEGTTGAAPLEPARLLGSSRPLCEAYDVALLDLDGVCFAGESRILHAAASVNAARDSGMTLSFVTNNASRPPQAVVDKLEANGIKARPSEVFTAAMDGAALLREHIPQGSTVLVVGGEGVRQALVEAGYVTTYTAQDRPVAVLQGWDASVGWAMLSEAAYAVSQGALHVATNRDVTLPTERGLALGNGSLVAAVVSATGRQPLVGGKPHAGIYRRALAHSGGTAPLAVGDRLDTDLTGARHAAVPGLHVLTGVSDARDVILAPPSARPSFLHTDLRGLVQPHPGAVRLVEQESVWWQVGAWRACVRASQLVLDTVGTLGGDSVRVSLDAYRALACAAWEWTDSQAPGAAAGLTVPHIDVEASMSQAA</sequence>
<evidence type="ECO:0000256" key="1">
    <source>
        <dbReference type="SAM" id="MobiDB-lite"/>
    </source>
</evidence>
<dbReference type="Proteomes" id="UP000273001">
    <property type="component" value="Chromosome"/>
</dbReference>
<dbReference type="Gene3D" id="3.40.50.1000">
    <property type="entry name" value="HAD superfamily/HAD-like"/>
    <property type="match status" value="2"/>
</dbReference>
<gene>
    <name evidence="2" type="ORF">D5R93_05460</name>
</gene>
<feature type="region of interest" description="Disordered" evidence="1">
    <location>
        <begin position="1"/>
        <end position="20"/>
    </location>
</feature>
<proteinExistence type="predicted"/>
<dbReference type="Pfam" id="PF13344">
    <property type="entry name" value="Hydrolase_6"/>
    <property type="match status" value="1"/>
</dbReference>
<organism evidence="2 3">
    <name type="scientific">Actinomyces lilanjuaniae</name>
    <dbReference type="NCBI Taxonomy" id="2321394"/>
    <lineage>
        <taxon>Bacteria</taxon>
        <taxon>Bacillati</taxon>
        <taxon>Actinomycetota</taxon>
        <taxon>Actinomycetes</taxon>
        <taxon>Actinomycetales</taxon>
        <taxon>Actinomycetaceae</taxon>
        <taxon>Actinomyces</taxon>
    </lineage>
</organism>
<reference evidence="2 3" key="1">
    <citation type="submission" date="2018-09" db="EMBL/GenBank/DDBJ databases">
        <authorList>
            <person name="Li J."/>
        </authorList>
    </citation>
    <scope>NUCLEOTIDE SEQUENCE [LARGE SCALE GENOMIC DNA]</scope>
    <source>
        <strain evidence="2 3">2129</strain>
    </source>
</reference>
<dbReference type="PANTHER" id="PTHR19288">
    <property type="entry name" value="4-NITROPHENYLPHOSPHATASE-RELATED"/>
    <property type="match status" value="1"/>
</dbReference>
<dbReference type="Pfam" id="PF13242">
    <property type="entry name" value="Hydrolase_like"/>
    <property type="match status" value="1"/>
</dbReference>
<evidence type="ECO:0000313" key="2">
    <source>
        <dbReference type="EMBL" id="AYD89630.1"/>
    </source>
</evidence>
<dbReference type="InterPro" id="IPR006357">
    <property type="entry name" value="HAD-SF_hydro_IIA"/>
</dbReference>
<dbReference type="PANTHER" id="PTHR19288:SF95">
    <property type="entry name" value="D-GLYCEROL 3-PHOSPHATE PHOSPHATASE"/>
    <property type="match status" value="1"/>
</dbReference>
<evidence type="ECO:0000313" key="3">
    <source>
        <dbReference type="Proteomes" id="UP000273001"/>
    </source>
</evidence>
<dbReference type="EMBL" id="CP032514">
    <property type="protein sequence ID" value="AYD89630.1"/>
    <property type="molecule type" value="Genomic_DNA"/>
</dbReference>
<dbReference type="InterPro" id="IPR036412">
    <property type="entry name" value="HAD-like_sf"/>
</dbReference>
<keyword evidence="3" id="KW-1185">Reference proteome</keyword>